<dbReference type="Pfam" id="PF00534">
    <property type="entry name" value="Glycos_transf_1"/>
    <property type="match status" value="1"/>
</dbReference>
<comment type="caution">
    <text evidence="3">The sequence shown here is derived from an EMBL/GenBank/DDBJ whole genome shotgun (WGS) entry which is preliminary data.</text>
</comment>
<dbReference type="InterPro" id="IPR001296">
    <property type="entry name" value="Glyco_trans_1"/>
</dbReference>
<dbReference type="SUPFAM" id="SSF53756">
    <property type="entry name" value="UDP-Glycosyltransferase/glycogen phosphorylase"/>
    <property type="match status" value="1"/>
</dbReference>
<evidence type="ECO:0000313" key="3">
    <source>
        <dbReference type="EMBL" id="TWR27595.1"/>
    </source>
</evidence>
<evidence type="ECO:0000313" key="4">
    <source>
        <dbReference type="Proteomes" id="UP000320042"/>
    </source>
</evidence>
<dbReference type="InterPro" id="IPR028098">
    <property type="entry name" value="Glyco_trans_4-like_N"/>
</dbReference>
<gene>
    <name evidence="3" type="ORF">FPZ43_14090</name>
</gene>
<dbReference type="AlphaFoldDB" id="A0A563U8C7"/>
<protein>
    <submittedName>
        <fullName evidence="3">Glycosyltransferase</fullName>
    </submittedName>
</protein>
<evidence type="ECO:0000259" key="1">
    <source>
        <dbReference type="Pfam" id="PF00534"/>
    </source>
</evidence>
<sequence length="357" mass="40407">MKIAAYLYNLSGGGAEKIMLNFLNYVAENTEHNVTLILSKKEGQYLPIVSARVKIFSLNKSGSFSSLPALHSYLKNHPPDVLYSTLTNGNILSILVGQLLNIKVIIREANTMNEFSKSEKKIVDKVSMKLIQYLYKYAYKCIAISEIVKKDLLKFTNIPEQKIEVIHNPIIVNTDIEKTDVELAKDKFHICFVGRLSAQKNIKTIALLVEHFAKTNANIVFHFFGEGEEKYLLEEIVVKYNCSENIILHGFNLSFYSYLTNMDLFIHIPLWEGFGNSVLEAFNSGIPMILSNVESGYAELIKSDHSNVHYVEPMAKEKVIAIINDYVTGKNQRLSGRILIDRPNDVVSQCYLSLALN</sequence>
<dbReference type="OrthoDB" id="7560678at2"/>
<proteinExistence type="predicted"/>
<dbReference type="Pfam" id="PF13439">
    <property type="entry name" value="Glyco_transf_4"/>
    <property type="match status" value="1"/>
</dbReference>
<keyword evidence="3" id="KW-0808">Transferase</keyword>
<dbReference type="PANTHER" id="PTHR12526">
    <property type="entry name" value="GLYCOSYLTRANSFERASE"/>
    <property type="match status" value="1"/>
</dbReference>
<dbReference type="EMBL" id="VOEJ01000006">
    <property type="protein sequence ID" value="TWR27595.1"/>
    <property type="molecule type" value="Genomic_DNA"/>
</dbReference>
<organism evidence="3 4">
    <name type="scientific">Mucilaginibacter pallidiroseus</name>
    <dbReference type="NCBI Taxonomy" id="2599295"/>
    <lineage>
        <taxon>Bacteria</taxon>
        <taxon>Pseudomonadati</taxon>
        <taxon>Bacteroidota</taxon>
        <taxon>Sphingobacteriia</taxon>
        <taxon>Sphingobacteriales</taxon>
        <taxon>Sphingobacteriaceae</taxon>
        <taxon>Mucilaginibacter</taxon>
    </lineage>
</organism>
<reference evidence="3 4" key="1">
    <citation type="submission" date="2019-07" db="EMBL/GenBank/DDBJ databases">
        <authorList>
            <person name="Kim J."/>
        </authorList>
    </citation>
    <scope>NUCLEOTIDE SEQUENCE [LARGE SCALE GENOMIC DNA]</scope>
    <source>
        <strain evidence="4">dk17</strain>
    </source>
</reference>
<dbReference type="RefSeq" id="WP_146382560.1">
    <property type="nucleotide sequence ID" value="NZ_VOEJ01000006.1"/>
</dbReference>
<dbReference type="CDD" id="cd03811">
    <property type="entry name" value="GT4_GT28_WabH-like"/>
    <property type="match status" value="1"/>
</dbReference>
<dbReference type="PANTHER" id="PTHR12526:SF630">
    <property type="entry name" value="GLYCOSYLTRANSFERASE"/>
    <property type="match status" value="1"/>
</dbReference>
<accession>A0A563U8C7</accession>
<dbReference type="Gene3D" id="3.40.50.2000">
    <property type="entry name" value="Glycogen Phosphorylase B"/>
    <property type="match status" value="2"/>
</dbReference>
<dbReference type="Proteomes" id="UP000320042">
    <property type="component" value="Unassembled WGS sequence"/>
</dbReference>
<dbReference type="GO" id="GO:0016757">
    <property type="term" value="F:glycosyltransferase activity"/>
    <property type="evidence" value="ECO:0007669"/>
    <property type="project" value="InterPro"/>
</dbReference>
<keyword evidence="4" id="KW-1185">Reference proteome</keyword>
<evidence type="ECO:0000259" key="2">
    <source>
        <dbReference type="Pfam" id="PF13439"/>
    </source>
</evidence>
<feature type="domain" description="Glycosyltransferase subfamily 4-like N-terminal" evidence="2">
    <location>
        <begin position="13"/>
        <end position="170"/>
    </location>
</feature>
<feature type="domain" description="Glycosyl transferase family 1" evidence="1">
    <location>
        <begin position="177"/>
        <end position="330"/>
    </location>
</feature>
<name>A0A563U8C7_9SPHI</name>